<dbReference type="CDD" id="cd07805">
    <property type="entry name" value="ASKHA_NBD_FGGY_CvXK-like"/>
    <property type="match status" value="1"/>
</dbReference>
<dbReference type="PIRSF" id="PIRSF000538">
    <property type="entry name" value="GlpK"/>
    <property type="match status" value="1"/>
</dbReference>
<dbReference type="PATRIC" id="fig|270498.16.peg.1638"/>
<evidence type="ECO:0000256" key="6">
    <source>
        <dbReference type="RuleBase" id="RU364073"/>
    </source>
</evidence>
<dbReference type="PANTHER" id="PTHR43095:SF5">
    <property type="entry name" value="XYLULOSE KINASE"/>
    <property type="match status" value="1"/>
</dbReference>
<keyword evidence="4 6" id="KW-0418">Kinase</keyword>
<dbReference type="OrthoDB" id="9805576at2"/>
<evidence type="ECO:0000313" key="9">
    <source>
        <dbReference type="EMBL" id="KKI50655.1"/>
    </source>
</evidence>
<comment type="similarity">
    <text evidence="1 6">Belongs to the FGGY kinase family.</text>
</comment>
<dbReference type="GO" id="GO:0042732">
    <property type="term" value="P:D-xylose metabolic process"/>
    <property type="evidence" value="ECO:0007669"/>
    <property type="project" value="UniProtKB-KW"/>
</dbReference>
<evidence type="ECO:0000256" key="1">
    <source>
        <dbReference type="ARBA" id="ARBA00009156"/>
    </source>
</evidence>
<dbReference type="NCBIfam" id="TIGR01312">
    <property type="entry name" value="XylB"/>
    <property type="match status" value="1"/>
</dbReference>
<evidence type="ECO:0000313" key="10">
    <source>
        <dbReference type="Proteomes" id="UP000034076"/>
    </source>
</evidence>
<evidence type="ECO:0000259" key="8">
    <source>
        <dbReference type="Pfam" id="PF02782"/>
    </source>
</evidence>
<proteinExistence type="inferred from homology"/>
<keyword evidence="5 6" id="KW-0067">ATP-binding</keyword>
<protein>
    <recommendedName>
        <fullName evidence="6">Xylulose kinase</fullName>
        <shortName evidence="6">Xylulokinase</shortName>
        <ecNumber evidence="6">2.7.1.17</ecNumber>
    </recommendedName>
</protein>
<dbReference type="GO" id="GO:0005997">
    <property type="term" value="P:xylulose metabolic process"/>
    <property type="evidence" value="ECO:0007669"/>
    <property type="project" value="InterPro"/>
</dbReference>
<comment type="caution">
    <text evidence="9">The sequence shown here is derived from an EMBL/GenBank/DDBJ whole genome shotgun (WGS) entry which is preliminary data.</text>
</comment>
<dbReference type="InterPro" id="IPR018484">
    <property type="entry name" value="FGGY_N"/>
</dbReference>
<dbReference type="GO" id="GO:0005524">
    <property type="term" value="F:ATP binding"/>
    <property type="evidence" value="ECO:0007669"/>
    <property type="project" value="UniProtKB-KW"/>
</dbReference>
<evidence type="ECO:0000256" key="2">
    <source>
        <dbReference type="ARBA" id="ARBA00022679"/>
    </source>
</evidence>
<dbReference type="InterPro" id="IPR050406">
    <property type="entry name" value="FGGY_Carb_Kinase"/>
</dbReference>
<dbReference type="Pfam" id="PF00370">
    <property type="entry name" value="FGGY_N"/>
    <property type="match status" value="1"/>
</dbReference>
<dbReference type="STRING" id="270498.CHK_1949"/>
<gene>
    <name evidence="6" type="primary">xylB</name>
    <name evidence="9" type="ORF">CHK_1949</name>
</gene>
<evidence type="ECO:0000256" key="5">
    <source>
        <dbReference type="ARBA" id="ARBA00022840"/>
    </source>
</evidence>
<evidence type="ECO:0000259" key="7">
    <source>
        <dbReference type="Pfam" id="PF00370"/>
    </source>
</evidence>
<dbReference type="AlphaFoldDB" id="A0A0M2NK90"/>
<dbReference type="Pfam" id="PF02782">
    <property type="entry name" value="FGGY_C"/>
    <property type="match status" value="1"/>
</dbReference>
<dbReference type="PANTHER" id="PTHR43095">
    <property type="entry name" value="SUGAR KINASE"/>
    <property type="match status" value="1"/>
</dbReference>
<dbReference type="EMBL" id="LAYJ01000103">
    <property type="protein sequence ID" value="KKI50655.1"/>
    <property type="molecule type" value="Genomic_DNA"/>
</dbReference>
<dbReference type="RefSeq" id="WP_046443790.1">
    <property type="nucleotide sequence ID" value="NZ_CAUERS010000021.1"/>
</dbReference>
<keyword evidence="6" id="KW-0859">Xylose metabolism</keyword>
<keyword evidence="3 6" id="KW-0547">Nucleotide-binding</keyword>
<organism evidence="9 10">
    <name type="scientific">Christensenella hongkongensis</name>
    <dbReference type="NCBI Taxonomy" id="270498"/>
    <lineage>
        <taxon>Bacteria</taxon>
        <taxon>Bacillati</taxon>
        <taxon>Bacillota</taxon>
        <taxon>Clostridia</taxon>
        <taxon>Christensenellales</taxon>
        <taxon>Christensenellaceae</taxon>
        <taxon>Christensenella</taxon>
    </lineage>
</organism>
<dbReference type="GO" id="GO:0004856">
    <property type="term" value="F:D-xylulokinase activity"/>
    <property type="evidence" value="ECO:0007669"/>
    <property type="project" value="UniProtKB-EC"/>
</dbReference>
<keyword evidence="10" id="KW-1185">Reference proteome</keyword>
<dbReference type="InterPro" id="IPR000577">
    <property type="entry name" value="Carb_kinase_FGGY"/>
</dbReference>
<evidence type="ECO:0000256" key="3">
    <source>
        <dbReference type="ARBA" id="ARBA00022741"/>
    </source>
</evidence>
<dbReference type="InterPro" id="IPR006000">
    <property type="entry name" value="Xylulokinase"/>
</dbReference>
<dbReference type="Gene3D" id="3.30.420.40">
    <property type="match status" value="2"/>
</dbReference>
<sequence length="499" mass="54467">MEYVIAHDLGTSGNKATLVGTDGKVVMDETYHYNTNYFGTGCAEQSPQDWLEAVVKTTKSIASRVDSKDILAVTFSGQMQACVCLDRDGNLLHDGIIWCDQRAEKQTGIIVREMGAENVYRITGHRASPVYTIEKAMWLKEHEPELFAKTYRIVGAKDYVIYRLTGRYVTDYSDASGMGVYDINRLAWSEEICRAAGISPDLLPEVVASTDIVGEVCGGIAREMGLAQGTRVVCGGGDGSCAAVGAGAVEENSAYICMGTSAWVGAATKKPFLDDKMRVINFLHLKKGMYMPCGPTSSCGNVYNWMIDMLYRGEADAFSLAEQEIGKSQAGANGLVFLPYLSGERAPIWDPGARGSFVGLAMNHNRGDMMRAVTEGISMNLGLILDAFRDFIPITQLNQIGGSENDTWRQILSSIMDAQICKVQNNKHATSLGAATAAVVGLGIYADFDDAKGFIHVDRAVSPNPKERQVYGELMEVFSQSYHDLKNVYSQLGRFRQAE</sequence>
<dbReference type="SUPFAM" id="SSF53067">
    <property type="entry name" value="Actin-like ATPase domain"/>
    <property type="match status" value="2"/>
</dbReference>
<keyword evidence="6" id="KW-0119">Carbohydrate metabolism</keyword>
<comment type="catalytic activity">
    <reaction evidence="6">
        <text>D-xylulose + ATP = D-xylulose 5-phosphate + ADP + H(+)</text>
        <dbReference type="Rhea" id="RHEA:10964"/>
        <dbReference type="ChEBI" id="CHEBI:15378"/>
        <dbReference type="ChEBI" id="CHEBI:17140"/>
        <dbReference type="ChEBI" id="CHEBI:30616"/>
        <dbReference type="ChEBI" id="CHEBI:57737"/>
        <dbReference type="ChEBI" id="CHEBI:456216"/>
        <dbReference type="EC" id="2.7.1.17"/>
    </reaction>
</comment>
<name>A0A0M2NK90_9FIRM</name>
<feature type="domain" description="Carbohydrate kinase FGGY N-terminal" evidence="7">
    <location>
        <begin position="3"/>
        <end position="245"/>
    </location>
</feature>
<accession>A0A0M2NK90</accession>
<dbReference type="InterPro" id="IPR043129">
    <property type="entry name" value="ATPase_NBD"/>
</dbReference>
<evidence type="ECO:0000256" key="4">
    <source>
        <dbReference type="ARBA" id="ARBA00022777"/>
    </source>
</evidence>
<dbReference type="EC" id="2.7.1.17" evidence="6"/>
<keyword evidence="2 6" id="KW-0808">Transferase</keyword>
<dbReference type="Proteomes" id="UP000034076">
    <property type="component" value="Unassembled WGS sequence"/>
</dbReference>
<reference evidence="9 10" key="1">
    <citation type="submission" date="2015-04" db="EMBL/GenBank/DDBJ databases">
        <title>Draft genome sequence of bacteremic isolate Catabacter hongkongensis type strain HKU16T.</title>
        <authorList>
            <person name="Lau S.K."/>
            <person name="Teng J.L."/>
            <person name="Huang Y."/>
            <person name="Curreem S.O."/>
            <person name="Tsui S.K."/>
            <person name="Woo P.C."/>
        </authorList>
    </citation>
    <scope>NUCLEOTIDE SEQUENCE [LARGE SCALE GENOMIC DNA]</scope>
    <source>
        <strain evidence="9 10">HKU16</strain>
    </source>
</reference>
<dbReference type="InterPro" id="IPR018485">
    <property type="entry name" value="FGGY_C"/>
</dbReference>
<feature type="domain" description="Carbohydrate kinase FGGY C-terminal" evidence="8">
    <location>
        <begin position="254"/>
        <end position="441"/>
    </location>
</feature>